<evidence type="ECO:0008006" key="15">
    <source>
        <dbReference type="Google" id="ProtNLM"/>
    </source>
</evidence>
<dbReference type="GO" id="GO:0007064">
    <property type="term" value="P:mitotic sister chromatid cohesion"/>
    <property type="evidence" value="ECO:0007669"/>
    <property type="project" value="TreeGrafter"/>
</dbReference>
<evidence type="ECO:0000313" key="14">
    <source>
        <dbReference type="Proteomes" id="UP001172673"/>
    </source>
</evidence>
<comment type="caution">
    <text evidence="13">The sequence shown here is derived from an EMBL/GenBank/DDBJ whole genome shotgun (WGS) entry which is preliminary data.</text>
</comment>
<dbReference type="Proteomes" id="UP001172673">
    <property type="component" value="Unassembled WGS sequence"/>
</dbReference>
<evidence type="ECO:0000256" key="5">
    <source>
        <dbReference type="ARBA" id="ARBA00022771"/>
    </source>
</evidence>
<dbReference type="AlphaFoldDB" id="A0AA39CKW4"/>
<evidence type="ECO:0000256" key="4">
    <source>
        <dbReference type="ARBA" id="ARBA00022723"/>
    </source>
</evidence>
<evidence type="ECO:0000256" key="7">
    <source>
        <dbReference type="ARBA" id="ARBA00023242"/>
    </source>
</evidence>
<feature type="region of interest" description="Disordered" evidence="10">
    <location>
        <begin position="1"/>
        <end position="47"/>
    </location>
</feature>
<evidence type="ECO:0000256" key="6">
    <source>
        <dbReference type="ARBA" id="ARBA00022833"/>
    </source>
</evidence>
<dbReference type="GO" id="GO:0061733">
    <property type="term" value="F:protein-lysine-acetyltransferase activity"/>
    <property type="evidence" value="ECO:0007669"/>
    <property type="project" value="TreeGrafter"/>
</dbReference>
<evidence type="ECO:0000256" key="8">
    <source>
        <dbReference type="ARBA" id="ARBA00023306"/>
    </source>
</evidence>
<keyword evidence="7" id="KW-0539">Nucleus</keyword>
<dbReference type="Pfam" id="PF13880">
    <property type="entry name" value="Acetyltransf_13"/>
    <property type="match status" value="1"/>
</dbReference>
<dbReference type="GO" id="GO:0008270">
    <property type="term" value="F:zinc ion binding"/>
    <property type="evidence" value="ECO:0007669"/>
    <property type="project" value="UniProtKB-KW"/>
</dbReference>
<accession>A0AA39CKW4</accession>
<organism evidence="13 14">
    <name type="scientific">Cladophialophora chaetospira</name>
    <dbReference type="NCBI Taxonomy" id="386627"/>
    <lineage>
        <taxon>Eukaryota</taxon>
        <taxon>Fungi</taxon>
        <taxon>Dikarya</taxon>
        <taxon>Ascomycota</taxon>
        <taxon>Pezizomycotina</taxon>
        <taxon>Eurotiomycetes</taxon>
        <taxon>Chaetothyriomycetidae</taxon>
        <taxon>Chaetothyriales</taxon>
        <taxon>Herpotrichiellaceae</taxon>
        <taxon>Cladophialophora</taxon>
    </lineage>
</organism>
<feature type="region of interest" description="Disordered" evidence="10">
    <location>
        <begin position="82"/>
        <end position="156"/>
    </location>
</feature>
<dbReference type="InterPro" id="IPR028005">
    <property type="entry name" value="AcTrfase_ESCO_Znf_dom"/>
</dbReference>
<name>A0AA39CKW4_9EURO</name>
<keyword evidence="5" id="KW-0863">Zinc-finger</keyword>
<feature type="domain" description="N-acetyltransferase ESCO acetyl-transferase" evidence="12">
    <location>
        <begin position="427"/>
        <end position="496"/>
    </location>
</feature>
<evidence type="ECO:0000256" key="10">
    <source>
        <dbReference type="SAM" id="MobiDB-lite"/>
    </source>
</evidence>
<protein>
    <recommendedName>
        <fullName evidence="15">Sister chromatid cohesion acetyltransferase Eco1</fullName>
    </recommendedName>
</protein>
<keyword evidence="6" id="KW-0862">Zinc</keyword>
<evidence type="ECO:0000313" key="13">
    <source>
        <dbReference type="EMBL" id="KAJ9611656.1"/>
    </source>
</evidence>
<evidence type="ECO:0000259" key="12">
    <source>
        <dbReference type="Pfam" id="PF13880"/>
    </source>
</evidence>
<dbReference type="PANTHER" id="PTHR45884">
    <property type="entry name" value="N-ACETYLTRANSFERASE ECO"/>
    <property type="match status" value="1"/>
</dbReference>
<evidence type="ECO:0000256" key="1">
    <source>
        <dbReference type="ARBA" id="ARBA00004123"/>
    </source>
</evidence>
<feature type="compositionally biased region" description="Basic and acidic residues" evidence="10">
    <location>
        <begin position="1"/>
        <end position="19"/>
    </location>
</feature>
<keyword evidence="4" id="KW-0479">Metal-binding</keyword>
<keyword evidence="3" id="KW-0808">Transferase</keyword>
<keyword evidence="9" id="KW-0012">Acyltransferase</keyword>
<keyword evidence="14" id="KW-1185">Reference proteome</keyword>
<dbReference type="InterPro" id="IPR028009">
    <property type="entry name" value="ESCO_Acetyltransf_dom"/>
</dbReference>
<feature type="compositionally biased region" description="Pro residues" evidence="10">
    <location>
        <begin position="93"/>
        <end position="107"/>
    </location>
</feature>
<feature type="compositionally biased region" description="Polar residues" evidence="10">
    <location>
        <begin position="27"/>
        <end position="41"/>
    </location>
</feature>
<dbReference type="Pfam" id="PF13878">
    <property type="entry name" value="zf-C2H2_3"/>
    <property type="match status" value="1"/>
</dbReference>
<dbReference type="PANTHER" id="PTHR45884:SF2">
    <property type="entry name" value="N-ACETYLTRANSFERASE ECO"/>
    <property type="match status" value="1"/>
</dbReference>
<keyword evidence="8" id="KW-0131">Cell cycle</keyword>
<feature type="domain" description="N-acetyltransferase ESCO zinc-finger" evidence="11">
    <location>
        <begin position="209"/>
        <end position="247"/>
    </location>
</feature>
<dbReference type="EMBL" id="JAPDRK010000006">
    <property type="protein sequence ID" value="KAJ9611656.1"/>
    <property type="molecule type" value="Genomic_DNA"/>
</dbReference>
<reference evidence="13" key="1">
    <citation type="submission" date="2022-10" db="EMBL/GenBank/DDBJ databases">
        <title>Culturing micro-colonial fungi from biological soil crusts in the Mojave desert and describing Neophaeococcomyces mojavensis, and introducing the new genera and species Taxawa tesnikishii.</title>
        <authorList>
            <person name="Kurbessoian T."/>
            <person name="Stajich J.E."/>
        </authorList>
    </citation>
    <scope>NUCLEOTIDE SEQUENCE</scope>
    <source>
        <strain evidence="13">TK_41</strain>
    </source>
</reference>
<sequence>MRSYKRDVRRAWDGEDYRPPKRLRLNDTWNAPSSSAPTFNENGLHPLDLEDNLERAIRETSVAALSSSPSRKNSTIFSAAEYQDDDLRSSTMTPPPSSPLPELPLTPPNVKARKPTFSCLNKSNKDKKDHKNAKRKRDEQSTGQSRPASTRLDSEPLSEIFNSSARAQSMQPLFQDTPALQDLERNSTTRPTLQIPKSAPLPKQQKLVQTVLDLGQSQLPVTCPQCQMSYTPSLPEDTHLHEMYHNRNSSGIELGKPFLKSAMRWCYQVPQIPGSVIVVDRKMAVPTRRVVQRVLEIVNKELGSVEIKEDELWSQRVPEGENDEASGGKKSDRYKAFLHIVDDRCVGICLAERITKAHKVLPGETTTSESLPLNGHFGLNRPASPAPSENHDENQTTISHKPQIPTPVASPTSSSPPSSISISEETHPAVVGVSRIWTSKAFRHKGIALNLLDCVTNQFIYGLELEPQQIAFSQPTDSGAALARAWFGESDGWAVYRED</sequence>
<proteinExistence type="inferred from homology"/>
<comment type="similarity">
    <text evidence="2">Belongs to the acetyltransferase family. ECO subfamily.</text>
</comment>
<evidence type="ECO:0000256" key="3">
    <source>
        <dbReference type="ARBA" id="ARBA00022679"/>
    </source>
</evidence>
<comment type="subcellular location">
    <subcellularLocation>
        <location evidence="1">Nucleus</location>
    </subcellularLocation>
</comment>
<evidence type="ECO:0000259" key="11">
    <source>
        <dbReference type="Pfam" id="PF13878"/>
    </source>
</evidence>
<evidence type="ECO:0000256" key="9">
    <source>
        <dbReference type="ARBA" id="ARBA00023315"/>
    </source>
</evidence>
<dbReference type="GO" id="GO:0000785">
    <property type="term" value="C:chromatin"/>
    <property type="evidence" value="ECO:0007669"/>
    <property type="project" value="TreeGrafter"/>
</dbReference>
<gene>
    <name evidence="13" type="ORF">H2200_004840</name>
</gene>
<evidence type="ECO:0000256" key="2">
    <source>
        <dbReference type="ARBA" id="ARBA00005816"/>
    </source>
</evidence>
<feature type="region of interest" description="Disordered" evidence="10">
    <location>
        <begin position="364"/>
        <end position="424"/>
    </location>
</feature>
<dbReference type="GO" id="GO:0005634">
    <property type="term" value="C:nucleus"/>
    <property type="evidence" value="ECO:0007669"/>
    <property type="project" value="UniProtKB-SubCell"/>
</dbReference>
<feature type="compositionally biased region" description="Low complexity" evidence="10">
    <location>
        <begin position="410"/>
        <end position="423"/>
    </location>
</feature>